<dbReference type="SMART" id="SM00851">
    <property type="entry name" value="MGS"/>
    <property type="match status" value="1"/>
</dbReference>
<evidence type="ECO:0000256" key="3">
    <source>
        <dbReference type="ARBA" id="ARBA00022741"/>
    </source>
</evidence>
<dbReference type="GO" id="GO:0005524">
    <property type="term" value="F:ATP binding"/>
    <property type="evidence" value="ECO:0007669"/>
    <property type="project" value="UniProtKB-KW"/>
</dbReference>
<dbReference type="GO" id="GO:0004088">
    <property type="term" value="F:carbamoyl-phosphate synthase (glutamine-hydrolyzing) activity"/>
    <property type="evidence" value="ECO:0007669"/>
    <property type="project" value="UniProtKB-EC"/>
</dbReference>
<name>A0A1T2KZ10_9GAMM</name>
<dbReference type="Proteomes" id="UP000190198">
    <property type="component" value="Unassembled WGS sequence"/>
</dbReference>
<dbReference type="PROSITE" id="PS51855">
    <property type="entry name" value="MGS"/>
    <property type="match status" value="1"/>
</dbReference>
<feature type="non-terminal residue" evidence="6">
    <location>
        <position position="1"/>
    </location>
</feature>
<dbReference type="Gene3D" id="3.40.50.1380">
    <property type="entry name" value="Methylglyoxal synthase-like domain"/>
    <property type="match status" value="1"/>
</dbReference>
<dbReference type="EC" id="6.3.5.5" evidence="1"/>
<dbReference type="PANTHER" id="PTHR11405">
    <property type="entry name" value="CARBAMOYLTRANSFERASE FAMILY MEMBER"/>
    <property type="match status" value="1"/>
</dbReference>
<evidence type="ECO:0000313" key="6">
    <source>
        <dbReference type="EMBL" id="OOZ38098.1"/>
    </source>
</evidence>
<protein>
    <recommendedName>
        <fullName evidence="1">carbamoyl-phosphate synthase (glutamine-hydrolyzing)</fullName>
        <ecNumber evidence="1">6.3.5.5</ecNumber>
    </recommendedName>
</protein>
<dbReference type="InterPro" id="IPR011607">
    <property type="entry name" value="MGS-like_dom"/>
</dbReference>
<dbReference type="Gene3D" id="3.30.470.20">
    <property type="entry name" value="ATP-grasp fold, B domain"/>
    <property type="match status" value="1"/>
</dbReference>
<evidence type="ECO:0000259" key="5">
    <source>
        <dbReference type="PROSITE" id="PS51855"/>
    </source>
</evidence>
<evidence type="ECO:0000256" key="1">
    <source>
        <dbReference type="ARBA" id="ARBA00012738"/>
    </source>
</evidence>
<evidence type="ECO:0000256" key="2">
    <source>
        <dbReference type="ARBA" id="ARBA00022598"/>
    </source>
</evidence>
<reference evidence="6 7" key="1">
    <citation type="submission" date="2016-11" db="EMBL/GenBank/DDBJ databases">
        <title>Mixed transmission modes and dynamic genome evolution in an obligate animal-bacterial symbiosis.</title>
        <authorList>
            <person name="Russell S.L."/>
            <person name="Corbett-Detig R.B."/>
            <person name="Cavanaugh C.M."/>
        </authorList>
    </citation>
    <scope>NUCLEOTIDE SEQUENCE [LARGE SCALE GENOMIC DNA]</scope>
    <source>
        <strain evidence="6">Sp-SM6</strain>
    </source>
</reference>
<dbReference type="AlphaFoldDB" id="A0A1T2KZ10"/>
<dbReference type="EMBL" id="MPRK01000221">
    <property type="protein sequence ID" value="OOZ38098.1"/>
    <property type="molecule type" value="Genomic_DNA"/>
</dbReference>
<feature type="domain" description="MGS-like" evidence="5">
    <location>
        <begin position="82"/>
        <end position="218"/>
    </location>
</feature>
<dbReference type="PANTHER" id="PTHR11405:SF53">
    <property type="entry name" value="CARBAMOYL-PHOSPHATE SYNTHASE [AMMONIA], MITOCHONDRIAL"/>
    <property type="match status" value="1"/>
</dbReference>
<keyword evidence="3" id="KW-0547">Nucleotide-binding</keyword>
<dbReference type="GO" id="GO:0006541">
    <property type="term" value="P:glutamine metabolic process"/>
    <property type="evidence" value="ECO:0007669"/>
    <property type="project" value="TreeGrafter"/>
</dbReference>
<dbReference type="InterPro" id="IPR036914">
    <property type="entry name" value="MGS-like_dom_sf"/>
</dbReference>
<dbReference type="GO" id="GO:0005737">
    <property type="term" value="C:cytoplasm"/>
    <property type="evidence" value="ECO:0007669"/>
    <property type="project" value="TreeGrafter"/>
</dbReference>
<keyword evidence="7" id="KW-1185">Reference proteome</keyword>
<evidence type="ECO:0000256" key="4">
    <source>
        <dbReference type="ARBA" id="ARBA00022840"/>
    </source>
</evidence>
<accession>A0A1T2KZ10</accession>
<dbReference type="SUPFAM" id="SSF52335">
    <property type="entry name" value="Methylglyoxal synthase-like"/>
    <property type="match status" value="1"/>
</dbReference>
<proteinExistence type="predicted"/>
<keyword evidence="2" id="KW-0436">Ligase</keyword>
<dbReference type="CDD" id="cd01424">
    <property type="entry name" value="MGS_CPS_II"/>
    <property type="match status" value="1"/>
</dbReference>
<dbReference type="Pfam" id="PF02142">
    <property type="entry name" value="MGS"/>
    <property type="match status" value="1"/>
</dbReference>
<keyword evidence="4" id="KW-0067">ATP-binding</keyword>
<sequence>ATGLQLAKIAARCMAGVSLQEQGMLEERIPEYFAVKEAVFPFVKFPAVDTMLGPEMKSTGEVMGTGQTFGEAYAKAESGSGMELPTGGRAFLSVRDNDRPRAAKIARDLIDLGFEILATHGTARTIREAGIECEGVNKVAEGRPHIVDLIKNDEIDLIINTTEGKQAIEDSAEIRRSALQRKVAYTTTISGGEAICMALQHKQEMTVSTLRELHASVS</sequence>
<gene>
    <name evidence="6" type="primary">carB</name>
    <name evidence="6" type="ORF">BOW52_09370</name>
</gene>
<evidence type="ECO:0000313" key="7">
    <source>
        <dbReference type="Proteomes" id="UP000190198"/>
    </source>
</evidence>
<organism evidence="6 7">
    <name type="scientific">Solemya elarraichensis gill symbiont</name>
    <dbReference type="NCBI Taxonomy" id="1918949"/>
    <lineage>
        <taxon>Bacteria</taxon>
        <taxon>Pseudomonadati</taxon>
        <taxon>Pseudomonadota</taxon>
        <taxon>Gammaproteobacteria</taxon>
        <taxon>sulfur-oxidizing symbionts</taxon>
    </lineage>
</organism>
<dbReference type="InterPro" id="IPR033937">
    <property type="entry name" value="MGS_CPS_CarB"/>
</dbReference>
<dbReference type="SUPFAM" id="SSF56059">
    <property type="entry name" value="Glutathione synthetase ATP-binding domain-like"/>
    <property type="match status" value="1"/>
</dbReference>
<comment type="caution">
    <text evidence="6">The sequence shown here is derived from an EMBL/GenBank/DDBJ whole genome shotgun (WGS) entry which is preliminary data.</text>
</comment>